<dbReference type="PRINTS" id="PR00310">
    <property type="entry name" value="ANTIPRLFBTG1"/>
</dbReference>
<gene>
    <name evidence="5" type="ORF">X975_26260</name>
</gene>
<feature type="non-terminal residue" evidence="5">
    <location>
        <position position="429"/>
    </location>
</feature>
<dbReference type="InterPro" id="IPR036054">
    <property type="entry name" value="BTG-like_sf"/>
</dbReference>
<dbReference type="Pfam" id="PF07742">
    <property type="entry name" value="BTG"/>
    <property type="match status" value="1"/>
</dbReference>
<proteinExistence type="inferred from homology"/>
<evidence type="ECO:0000259" key="4">
    <source>
        <dbReference type="PROSITE" id="PS01203"/>
    </source>
</evidence>
<dbReference type="Gene3D" id="3.90.640.90">
    <property type="entry name" value="Anti-proliferative protein, N-terminal domain"/>
    <property type="match status" value="1"/>
</dbReference>
<dbReference type="Proteomes" id="UP000054359">
    <property type="component" value="Unassembled WGS sequence"/>
</dbReference>
<feature type="domain" description="Anti-proliferative protein" evidence="4">
    <location>
        <begin position="86"/>
        <end position="105"/>
    </location>
</feature>
<dbReference type="PANTHER" id="PTHR17537">
    <property type="entry name" value="TRANSDUCER OF ERBB2 TOB"/>
    <property type="match status" value="1"/>
</dbReference>
<dbReference type="GO" id="GO:0003714">
    <property type="term" value="F:transcription corepressor activity"/>
    <property type="evidence" value="ECO:0007669"/>
    <property type="project" value="TreeGrafter"/>
</dbReference>
<dbReference type="InterPro" id="IPR015676">
    <property type="entry name" value="Tob1/2"/>
</dbReference>
<organism evidence="5 6">
    <name type="scientific">Stegodyphus mimosarum</name>
    <name type="common">African social velvet spider</name>
    <dbReference type="NCBI Taxonomy" id="407821"/>
    <lineage>
        <taxon>Eukaryota</taxon>
        <taxon>Metazoa</taxon>
        <taxon>Ecdysozoa</taxon>
        <taxon>Arthropoda</taxon>
        <taxon>Chelicerata</taxon>
        <taxon>Arachnida</taxon>
        <taxon>Araneae</taxon>
        <taxon>Araneomorphae</taxon>
        <taxon>Entelegynae</taxon>
        <taxon>Eresoidea</taxon>
        <taxon>Eresidae</taxon>
        <taxon>Stegodyphus</taxon>
    </lineage>
</organism>
<protein>
    <submittedName>
        <fullName evidence="5">Protein Tob2</fullName>
    </submittedName>
</protein>
<dbReference type="AlphaFoldDB" id="A0A087T174"/>
<keyword evidence="2" id="KW-0597">Phosphoprotein</keyword>
<dbReference type="PANTHER" id="PTHR17537:SF5">
    <property type="entry name" value="TRANSDUCER OF ERBB2, ISOFORM A"/>
    <property type="match status" value="1"/>
</dbReference>
<feature type="region of interest" description="Disordered" evidence="3">
    <location>
        <begin position="155"/>
        <end position="178"/>
    </location>
</feature>
<evidence type="ECO:0000313" key="6">
    <source>
        <dbReference type="Proteomes" id="UP000054359"/>
    </source>
</evidence>
<dbReference type="FunFam" id="3.90.640.90:FF:000001">
    <property type="entry name" value="TOB1 isoform 1"/>
    <property type="match status" value="1"/>
</dbReference>
<evidence type="ECO:0000313" key="5">
    <source>
        <dbReference type="EMBL" id="KFM58863.1"/>
    </source>
</evidence>
<dbReference type="InterPro" id="IPR002087">
    <property type="entry name" value="Anti_prolifrtn"/>
</dbReference>
<evidence type="ECO:0000256" key="3">
    <source>
        <dbReference type="SAM" id="MobiDB-lite"/>
    </source>
</evidence>
<name>A0A087T174_STEMI</name>
<comment type="similarity">
    <text evidence="1">Belongs to the BTG family.</text>
</comment>
<dbReference type="OMA" id="FARTSFN"/>
<keyword evidence="6" id="KW-1185">Reference proteome</keyword>
<accession>A0A087T174</accession>
<evidence type="ECO:0000256" key="1">
    <source>
        <dbReference type="ARBA" id="ARBA00007989"/>
    </source>
</evidence>
<feature type="compositionally biased region" description="Low complexity" evidence="3">
    <location>
        <begin position="249"/>
        <end position="271"/>
    </location>
</feature>
<dbReference type="EMBL" id="KK112921">
    <property type="protein sequence ID" value="KFM58863.1"/>
    <property type="molecule type" value="Genomic_DNA"/>
</dbReference>
<sequence length="429" mass="46596">MHVEIQVALNFFISFLYNKLPRRRVNQFGEELEKALKQKFEGHWYPEKPFKGSAFRCLKTALPLDPVFEIAAQESGMALADIQENLPEELSIWIDPGEVSYRLGEKGCVKILYSESESSEDRADREIYRTFNPEAQCFKPIDSVASQLGSMSLSSGSSSSSSPYGNSPSPTYKSSSSPINGFLPKVTTPLTFTTATFAQTKFGSTKLKSNGKRSHRMSPTEFSSYIKQRAIIQQQQQTQIPQMFASITQQQRPRSLSPSPPASGTQQPQQQQIDANSFLLLASAANLHHPTHAAPYAPTPQSHFSPNQRPSLYEGGYLNEIFSSASATNVLAQQHTTGGILTPTSNATPVKANASTRIGQAVTNTNALSLFLDKGPFNGAATSVNGVSGGGVNFKNSSTDSGNKSYGSGIDNFNVGGMSYPNQHLLMAN</sequence>
<dbReference type="SMART" id="SM00099">
    <property type="entry name" value="btg1"/>
    <property type="match status" value="1"/>
</dbReference>
<dbReference type="GO" id="GO:0005737">
    <property type="term" value="C:cytoplasm"/>
    <property type="evidence" value="ECO:0007669"/>
    <property type="project" value="TreeGrafter"/>
</dbReference>
<dbReference type="STRING" id="407821.A0A087T174"/>
<dbReference type="OrthoDB" id="19928at2759"/>
<dbReference type="GO" id="GO:0005634">
    <property type="term" value="C:nucleus"/>
    <property type="evidence" value="ECO:0007669"/>
    <property type="project" value="TreeGrafter"/>
</dbReference>
<feature type="region of interest" description="Disordered" evidence="3">
    <location>
        <begin position="247"/>
        <end position="271"/>
    </location>
</feature>
<evidence type="ECO:0000256" key="2">
    <source>
        <dbReference type="ARBA" id="ARBA00022553"/>
    </source>
</evidence>
<dbReference type="SUPFAM" id="SSF160696">
    <property type="entry name" value="BTG domain-like"/>
    <property type="match status" value="1"/>
</dbReference>
<dbReference type="PROSITE" id="PS01203">
    <property type="entry name" value="BTG_2"/>
    <property type="match status" value="1"/>
</dbReference>
<reference evidence="5 6" key="1">
    <citation type="submission" date="2013-11" db="EMBL/GenBank/DDBJ databases">
        <title>Genome sequencing of Stegodyphus mimosarum.</title>
        <authorList>
            <person name="Bechsgaard J."/>
        </authorList>
    </citation>
    <scope>NUCLEOTIDE SEQUENCE [LARGE SCALE GENOMIC DNA]</scope>
</reference>